<protein>
    <recommendedName>
        <fullName evidence="14">Peptidase M43 pregnancy-associated plasma-A domain-containing protein</fullName>
    </recommendedName>
</protein>
<feature type="domain" description="Peptidase M43 pregnancy-associated plasma-A" evidence="9">
    <location>
        <begin position="223"/>
        <end position="361"/>
    </location>
</feature>
<reference evidence="12 13" key="1">
    <citation type="submission" date="2016-08" db="EMBL/GenBank/DDBJ databases">
        <title>Hymenobacter coccineus sp. nov., Hymenobacter lapidarius sp. nov. and Hymenobacter glacialis sp. nov., isolated from Antarctic soil.</title>
        <authorList>
            <person name="Sedlacek I."/>
            <person name="Kralova S."/>
            <person name="Kyrova K."/>
            <person name="Maslanova I."/>
            <person name="Stankova E."/>
            <person name="Vrbovska V."/>
            <person name="Nemec M."/>
            <person name="Bartak M."/>
            <person name="Svec P."/>
            <person name="Busse H.-J."/>
            <person name="Pantucek R."/>
        </authorList>
    </citation>
    <scope>NUCLEOTIDE SEQUENCE [LARGE SCALE GENOMIC DNA]</scope>
    <source>
        <strain evidence="12 13">CCM 8648</strain>
    </source>
</reference>
<dbReference type="Pfam" id="PF18962">
    <property type="entry name" value="Por_Secre_tail"/>
    <property type="match status" value="1"/>
</dbReference>
<feature type="domain" description="Secretion system C-terminal sorting" evidence="10">
    <location>
        <begin position="554"/>
        <end position="625"/>
    </location>
</feature>
<dbReference type="Gene3D" id="3.40.390.10">
    <property type="entry name" value="Collagenase (Catalytic Domain)"/>
    <property type="match status" value="1"/>
</dbReference>
<dbReference type="Pfam" id="PF20009">
    <property type="entry name" value="GEVED"/>
    <property type="match status" value="1"/>
</dbReference>
<evidence type="ECO:0000256" key="5">
    <source>
        <dbReference type="ARBA" id="ARBA00022801"/>
    </source>
</evidence>
<dbReference type="EMBL" id="MDZC01000044">
    <property type="protein sequence ID" value="OGX87234.1"/>
    <property type="molecule type" value="Genomic_DNA"/>
</dbReference>
<evidence type="ECO:0000259" key="10">
    <source>
        <dbReference type="Pfam" id="PF18962"/>
    </source>
</evidence>
<name>A0A1G1T8R8_9BACT</name>
<dbReference type="GO" id="GO:0006508">
    <property type="term" value="P:proteolysis"/>
    <property type="evidence" value="ECO:0007669"/>
    <property type="project" value="UniProtKB-KW"/>
</dbReference>
<evidence type="ECO:0000256" key="3">
    <source>
        <dbReference type="ARBA" id="ARBA00022723"/>
    </source>
</evidence>
<dbReference type="InterPro" id="IPR026444">
    <property type="entry name" value="Secre_tail"/>
</dbReference>
<dbReference type="InterPro" id="IPR045474">
    <property type="entry name" value="GEVED"/>
</dbReference>
<dbReference type="AlphaFoldDB" id="A0A1G1T8R8"/>
<keyword evidence="13" id="KW-1185">Reference proteome</keyword>
<evidence type="ECO:0000256" key="7">
    <source>
        <dbReference type="ARBA" id="ARBA00023049"/>
    </source>
</evidence>
<dbReference type="InterPro" id="IPR008754">
    <property type="entry name" value="Peptidase_M43"/>
</dbReference>
<keyword evidence="6" id="KW-0862">Zinc</keyword>
<dbReference type="PANTHER" id="PTHR47466">
    <property type="match status" value="1"/>
</dbReference>
<dbReference type="SUPFAM" id="SSF55486">
    <property type="entry name" value="Metalloproteases ('zincins'), catalytic domain"/>
    <property type="match status" value="1"/>
</dbReference>
<keyword evidence="3" id="KW-0479">Metal-binding</keyword>
<accession>A0A1G1T8R8</accession>
<dbReference type="InterPro" id="IPR024079">
    <property type="entry name" value="MetalloPept_cat_dom_sf"/>
</dbReference>
<dbReference type="GO" id="GO:0046872">
    <property type="term" value="F:metal ion binding"/>
    <property type="evidence" value="ECO:0007669"/>
    <property type="project" value="UniProtKB-KW"/>
</dbReference>
<keyword evidence="5" id="KW-0378">Hydrolase</keyword>
<proteinExistence type="inferred from homology"/>
<evidence type="ECO:0000313" key="13">
    <source>
        <dbReference type="Proteomes" id="UP000177791"/>
    </source>
</evidence>
<evidence type="ECO:0000256" key="1">
    <source>
        <dbReference type="ARBA" id="ARBA00008721"/>
    </source>
</evidence>
<feature type="domain" description="GEVED" evidence="11">
    <location>
        <begin position="451"/>
        <end position="527"/>
    </location>
</feature>
<evidence type="ECO:0008006" key="14">
    <source>
        <dbReference type="Google" id="ProtNLM"/>
    </source>
</evidence>
<dbReference type="CDD" id="cd04275">
    <property type="entry name" value="ZnMc_pappalysin_like"/>
    <property type="match status" value="1"/>
</dbReference>
<keyword evidence="2" id="KW-0645">Protease</keyword>
<dbReference type="NCBIfam" id="TIGR04183">
    <property type="entry name" value="Por_Secre_tail"/>
    <property type="match status" value="1"/>
</dbReference>
<evidence type="ECO:0000259" key="11">
    <source>
        <dbReference type="Pfam" id="PF20009"/>
    </source>
</evidence>
<dbReference type="Pfam" id="PF05572">
    <property type="entry name" value="Peptidase_M43"/>
    <property type="match status" value="1"/>
</dbReference>
<gene>
    <name evidence="12" type="ORF">BEN48_11760</name>
</gene>
<dbReference type="GO" id="GO:0008237">
    <property type="term" value="F:metallopeptidase activity"/>
    <property type="evidence" value="ECO:0007669"/>
    <property type="project" value="UniProtKB-KW"/>
</dbReference>
<sequence length="627" mass="65462">MRVLAKTARSEFKILHSPHFHTLYPFFMKINAYALTLSLLGLAVAPAGAQAPGSSPNAASRTAPSSIGAAGELRLGRTCASMEALAAQLAADPALAQRMSSIEKQTALYAAQPAGSQQRSTAATLTIPVVVHVLYNTTAQNISDAQIASQIAVMNEDFQKLNADVSKTPSAFAGLAANVNIAFALAQRDPNGLATTGIERKSTTVTGWGTDDKMKSTTTGGLNAWNSGSYLNIWVCNLSGGILGYAQFPGGAASTDGIVIRTTAFGRNGSAAAPFNLGRTATHEVGHWLNLRHIWGDASCGNDLVSDTPTQQTSNTGCPAFPKRTCGNTTNGDMFMNFMDYTDDACMYMFSTGQSSRMNALFATGGARVSLTTSNGGTAPGGTPPPTYCASKGTSVAYEWLDYVQLGSISRTSGADAGYYNGTALSTNVTAGSAYTISFSTGFASTAYTEYVKVYADWNQNGVFTDAGELVVSAAGSTSSATRTGSFTVPSTAKNGATRLRVVLSDNSATTSCGTYSYGETEDYTLNVGGGAARTDGSAVARGGTDSSARQYSLFPNPATSVLRIARPLDADPAQPFSVRVYDLRGREVRGLALADDQLNVSALSPGIYTITLNDGTSTTHQRFVKE</sequence>
<evidence type="ECO:0000256" key="8">
    <source>
        <dbReference type="ARBA" id="ARBA00023157"/>
    </source>
</evidence>
<keyword evidence="7" id="KW-0482">Metalloprotease</keyword>
<evidence type="ECO:0000256" key="6">
    <source>
        <dbReference type="ARBA" id="ARBA00022833"/>
    </source>
</evidence>
<dbReference type="PANTHER" id="PTHR47466:SF1">
    <property type="entry name" value="METALLOPROTEASE MEP1 (AFU_ORTHOLOGUE AFUA_1G07730)-RELATED"/>
    <property type="match status" value="1"/>
</dbReference>
<evidence type="ECO:0000259" key="9">
    <source>
        <dbReference type="Pfam" id="PF05572"/>
    </source>
</evidence>
<organism evidence="12 13">
    <name type="scientific">Hymenobacter glacialis</name>
    <dbReference type="NCBI Taxonomy" id="1908236"/>
    <lineage>
        <taxon>Bacteria</taxon>
        <taxon>Pseudomonadati</taxon>
        <taxon>Bacteroidota</taxon>
        <taxon>Cytophagia</taxon>
        <taxon>Cytophagales</taxon>
        <taxon>Hymenobacteraceae</taxon>
        <taxon>Hymenobacter</taxon>
    </lineage>
</organism>
<evidence type="ECO:0000256" key="4">
    <source>
        <dbReference type="ARBA" id="ARBA00022729"/>
    </source>
</evidence>
<dbReference type="STRING" id="1908236.BEN48_11760"/>
<keyword evidence="8" id="KW-1015">Disulfide bond</keyword>
<evidence type="ECO:0000256" key="2">
    <source>
        <dbReference type="ARBA" id="ARBA00022670"/>
    </source>
</evidence>
<comment type="similarity">
    <text evidence="1">Belongs to the peptidase M43B family.</text>
</comment>
<evidence type="ECO:0000313" key="12">
    <source>
        <dbReference type="EMBL" id="OGX87234.1"/>
    </source>
</evidence>
<comment type="caution">
    <text evidence="12">The sequence shown here is derived from an EMBL/GenBank/DDBJ whole genome shotgun (WGS) entry which is preliminary data.</text>
</comment>
<dbReference type="Proteomes" id="UP000177791">
    <property type="component" value="Unassembled WGS sequence"/>
</dbReference>
<keyword evidence="4" id="KW-0732">Signal</keyword>